<reference evidence="1 3" key="2">
    <citation type="journal article" date="2014" name="BMC Genomics">
        <title>An improved genome release (version Mt4.0) for the model legume Medicago truncatula.</title>
        <authorList>
            <person name="Tang H."/>
            <person name="Krishnakumar V."/>
            <person name="Bidwell S."/>
            <person name="Rosen B."/>
            <person name="Chan A."/>
            <person name="Zhou S."/>
            <person name="Gentzbittel L."/>
            <person name="Childs K.L."/>
            <person name="Yandell M."/>
            <person name="Gundlach H."/>
            <person name="Mayer K.F."/>
            <person name="Schwartz D.C."/>
            <person name="Town C.D."/>
        </authorList>
    </citation>
    <scope>GENOME REANNOTATION</scope>
    <source>
        <strain evidence="2 3">cv. Jemalong A17</strain>
    </source>
</reference>
<gene>
    <name evidence="1" type="ordered locus">MTR_8g104420</name>
</gene>
<dbReference type="AlphaFoldDB" id="G7L9R7"/>
<dbReference type="HOGENOM" id="CLU_2761698_0_0_1"/>
<keyword evidence="3" id="KW-1185">Reference proteome</keyword>
<evidence type="ECO:0000313" key="2">
    <source>
        <dbReference type="EnsemblPlants" id="AET05350"/>
    </source>
</evidence>
<dbReference type="PaxDb" id="3880-AET05350"/>
<sequence>MRFSHVANLCLFVEITYECVDIAAAAVLLSDQGDVARNTMLGSNCELVARFVHATVNSSKSEGAEKLVIW</sequence>
<reference evidence="1 3" key="1">
    <citation type="journal article" date="2011" name="Nature">
        <title>The Medicago genome provides insight into the evolution of rhizobial symbioses.</title>
        <authorList>
            <person name="Young N.D."/>
            <person name="Debelle F."/>
            <person name="Oldroyd G.E."/>
            <person name="Geurts R."/>
            <person name="Cannon S.B."/>
            <person name="Udvardi M.K."/>
            <person name="Benedito V.A."/>
            <person name="Mayer K.F."/>
            <person name="Gouzy J."/>
            <person name="Schoof H."/>
            <person name="Van de Peer Y."/>
            <person name="Proost S."/>
            <person name="Cook D.R."/>
            <person name="Meyers B.C."/>
            <person name="Spannagl M."/>
            <person name="Cheung F."/>
            <person name="De Mita S."/>
            <person name="Krishnakumar V."/>
            <person name="Gundlach H."/>
            <person name="Zhou S."/>
            <person name="Mudge J."/>
            <person name="Bharti A.K."/>
            <person name="Murray J.D."/>
            <person name="Naoumkina M.A."/>
            <person name="Rosen B."/>
            <person name="Silverstein K.A."/>
            <person name="Tang H."/>
            <person name="Rombauts S."/>
            <person name="Zhao P.X."/>
            <person name="Zhou P."/>
            <person name="Barbe V."/>
            <person name="Bardou P."/>
            <person name="Bechner M."/>
            <person name="Bellec A."/>
            <person name="Berger A."/>
            <person name="Berges H."/>
            <person name="Bidwell S."/>
            <person name="Bisseling T."/>
            <person name="Choisne N."/>
            <person name="Couloux A."/>
            <person name="Denny R."/>
            <person name="Deshpande S."/>
            <person name="Dai X."/>
            <person name="Doyle J.J."/>
            <person name="Dudez A.M."/>
            <person name="Farmer A.D."/>
            <person name="Fouteau S."/>
            <person name="Franken C."/>
            <person name="Gibelin C."/>
            <person name="Gish J."/>
            <person name="Goldstein S."/>
            <person name="Gonzalez A.J."/>
            <person name="Green P.J."/>
            <person name="Hallab A."/>
            <person name="Hartog M."/>
            <person name="Hua A."/>
            <person name="Humphray S.J."/>
            <person name="Jeong D.H."/>
            <person name="Jing Y."/>
            <person name="Jocker A."/>
            <person name="Kenton S.M."/>
            <person name="Kim D.J."/>
            <person name="Klee K."/>
            <person name="Lai H."/>
            <person name="Lang C."/>
            <person name="Lin S."/>
            <person name="Macmil S.L."/>
            <person name="Magdelenat G."/>
            <person name="Matthews L."/>
            <person name="McCorrison J."/>
            <person name="Monaghan E.L."/>
            <person name="Mun J.H."/>
            <person name="Najar F.Z."/>
            <person name="Nicholson C."/>
            <person name="Noirot C."/>
            <person name="O'Bleness M."/>
            <person name="Paule C.R."/>
            <person name="Poulain J."/>
            <person name="Prion F."/>
            <person name="Qin B."/>
            <person name="Qu C."/>
            <person name="Retzel E.F."/>
            <person name="Riddle C."/>
            <person name="Sallet E."/>
            <person name="Samain S."/>
            <person name="Samson N."/>
            <person name="Sanders I."/>
            <person name="Saurat O."/>
            <person name="Scarpelli C."/>
            <person name="Schiex T."/>
            <person name="Segurens B."/>
            <person name="Severin A.J."/>
            <person name="Sherrier D.J."/>
            <person name="Shi R."/>
            <person name="Sims S."/>
            <person name="Singer S.R."/>
            <person name="Sinharoy S."/>
            <person name="Sterck L."/>
            <person name="Viollet A."/>
            <person name="Wang B.B."/>
            <person name="Wang K."/>
            <person name="Wang M."/>
            <person name="Wang X."/>
            <person name="Warfsmann J."/>
            <person name="Weissenbach J."/>
            <person name="White D.D."/>
            <person name="White J.D."/>
            <person name="Wiley G.B."/>
            <person name="Wincker P."/>
            <person name="Xing Y."/>
            <person name="Yang L."/>
            <person name="Yao Z."/>
            <person name="Ying F."/>
            <person name="Zhai J."/>
            <person name="Zhou L."/>
            <person name="Zuber A."/>
            <person name="Denarie J."/>
            <person name="Dixon R.A."/>
            <person name="May G.D."/>
            <person name="Schwartz D.C."/>
            <person name="Rogers J."/>
            <person name="Quetier F."/>
            <person name="Town C.D."/>
            <person name="Roe B.A."/>
        </authorList>
    </citation>
    <scope>NUCLEOTIDE SEQUENCE [LARGE SCALE GENOMIC DNA]</scope>
    <source>
        <strain evidence="1">A17</strain>
        <strain evidence="2 3">cv. Jemalong A17</strain>
    </source>
</reference>
<evidence type="ECO:0000313" key="1">
    <source>
        <dbReference type="EMBL" id="AET05350.1"/>
    </source>
</evidence>
<accession>G7L9R7</accession>
<organism evidence="1 3">
    <name type="scientific">Medicago truncatula</name>
    <name type="common">Barrel medic</name>
    <name type="synonym">Medicago tribuloides</name>
    <dbReference type="NCBI Taxonomy" id="3880"/>
    <lineage>
        <taxon>Eukaryota</taxon>
        <taxon>Viridiplantae</taxon>
        <taxon>Streptophyta</taxon>
        <taxon>Embryophyta</taxon>
        <taxon>Tracheophyta</taxon>
        <taxon>Spermatophyta</taxon>
        <taxon>Magnoliopsida</taxon>
        <taxon>eudicotyledons</taxon>
        <taxon>Gunneridae</taxon>
        <taxon>Pentapetalae</taxon>
        <taxon>rosids</taxon>
        <taxon>fabids</taxon>
        <taxon>Fabales</taxon>
        <taxon>Fabaceae</taxon>
        <taxon>Papilionoideae</taxon>
        <taxon>50 kb inversion clade</taxon>
        <taxon>NPAAA clade</taxon>
        <taxon>Hologalegina</taxon>
        <taxon>IRL clade</taxon>
        <taxon>Trifolieae</taxon>
        <taxon>Medicago</taxon>
    </lineage>
</organism>
<protein>
    <submittedName>
        <fullName evidence="1 2">Uncharacterized protein</fullName>
    </submittedName>
</protein>
<dbReference type="Proteomes" id="UP000002051">
    <property type="component" value="Chromosome 8"/>
</dbReference>
<evidence type="ECO:0000313" key="3">
    <source>
        <dbReference type="Proteomes" id="UP000002051"/>
    </source>
</evidence>
<reference evidence="2" key="3">
    <citation type="submission" date="2015-04" db="UniProtKB">
        <authorList>
            <consortium name="EnsemblPlants"/>
        </authorList>
    </citation>
    <scope>IDENTIFICATION</scope>
    <source>
        <strain evidence="2">cv. Jemalong A17</strain>
    </source>
</reference>
<dbReference type="EMBL" id="CM001224">
    <property type="protein sequence ID" value="AET05350.1"/>
    <property type="molecule type" value="Genomic_DNA"/>
</dbReference>
<proteinExistence type="predicted"/>
<name>G7L9R7_MEDTR</name>
<dbReference type="EnsemblPlants" id="AET05350">
    <property type="protein sequence ID" value="AET05350"/>
    <property type="gene ID" value="MTR_8g104420"/>
</dbReference>